<evidence type="ECO:0000256" key="8">
    <source>
        <dbReference type="SAM" id="Phobius"/>
    </source>
</evidence>
<keyword evidence="12" id="KW-1185">Reference proteome</keyword>
<dbReference type="Proteomes" id="UP001501358">
    <property type="component" value="Unassembled WGS sequence"/>
</dbReference>
<evidence type="ECO:0000259" key="9">
    <source>
        <dbReference type="PROSITE" id="PS50893"/>
    </source>
</evidence>
<evidence type="ECO:0000256" key="2">
    <source>
        <dbReference type="ARBA" id="ARBA00022692"/>
    </source>
</evidence>
<evidence type="ECO:0000256" key="3">
    <source>
        <dbReference type="ARBA" id="ARBA00022741"/>
    </source>
</evidence>
<feature type="compositionally biased region" description="Low complexity" evidence="7">
    <location>
        <begin position="644"/>
        <end position="657"/>
    </location>
</feature>
<proteinExistence type="predicted"/>
<dbReference type="GO" id="GO:0005524">
    <property type="term" value="F:ATP binding"/>
    <property type="evidence" value="ECO:0007669"/>
    <property type="project" value="UniProtKB-KW"/>
</dbReference>
<dbReference type="PANTHER" id="PTHR24221">
    <property type="entry name" value="ATP-BINDING CASSETTE SUB-FAMILY B"/>
    <property type="match status" value="1"/>
</dbReference>
<evidence type="ECO:0000256" key="6">
    <source>
        <dbReference type="ARBA" id="ARBA00023136"/>
    </source>
</evidence>
<reference evidence="11 12" key="1">
    <citation type="journal article" date="2019" name="Int. J. Syst. Evol. Microbiol.">
        <title>The Global Catalogue of Microorganisms (GCM) 10K type strain sequencing project: providing services to taxonomists for standard genome sequencing and annotation.</title>
        <authorList>
            <consortium name="The Broad Institute Genomics Platform"/>
            <consortium name="The Broad Institute Genome Sequencing Center for Infectious Disease"/>
            <person name="Wu L."/>
            <person name="Ma J."/>
        </authorList>
    </citation>
    <scope>NUCLEOTIDE SEQUENCE [LARGE SCALE GENOMIC DNA]</scope>
    <source>
        <strain evidence="11 12">JCM 6307</strain>
    </source>
</reference>
<name>A0ABN3LCC4_9ACTN</name>
<keyword evidence="2 8" id="KW-0812">Transmembrane</keyword>
<dbReference type="InterPro" id="IPR003593">
    <property type="entry name" value="AAA+_ATPase"/>
</dbReference>
<feature type="transmembrane region" description="Helical" evidence="8">
    <location>
        <begin position="305"/>
        <end position="327"/>
    </location>
</feature>
<dbReference type="InterPro" id="IPR011527">
    <property type="entry name" value="ABC1_TM_dom"/>
</dbReference>
<dbReference type="InterPro" id="IPR003439">
    <property type="entry name" value="ABC_transporter-like_ATP-bd"/>
</dbReference>
<feature type="region of interest" description="Disordered" evidence="7">
    <location>
        <begin position="1"/>
        <end position="24"/>
    </location>
</feature>
<feature type="region of interest" description="Disordered" evidence="7">
    <location>
        <begin position="644"/>
        <end position="695"/>
    </location>
</feature>
<evidence type="ECO:0000256" key="1">
    <source>
        <dbReference type="ARBA" id="ARBA00004651"/>
    </source>
</evidence>
<dbReference type="SUPFAM" id="SSF52540">
    <property type="entry name" value="P-loop containing nucleoside triphosphate hydrolases"/>
    <property type="match status" value="1"/>
</dbReference>
<keyword evidence="4 11" id="KW-0067">ATP-binding</keyword>
<dbReference type="PROSITE" id="PS50893">
    <property type="entry name" value="ABC_TRANSPORTER_2"/>
    <property type="match status" value="1"/>
</dbReference>
<dbReference type="RefSeq" id="WP_344382329.1">
    <property type="nucleotide sequence ID" value="NZ_BAAATA010000006.1"/>
</dbReference>
<dbReference type="PANTHER" id="PTHR24221:SF646">
    <property type="entry name" value="HAEMOLYSIN SECRETION ATP-BINDING PROTEIN"/>
    <property type="match status" value="1"/>
</dbReference>
<gene>
    <name evidence="11" type="ORF">GCM10010406_15040</name>
</gene>
<dbReference type="Gene3D" id="3.40.50.300">
    <property type="entry name" value="P-loop containing nucleotide triphosphate hydrolases"/>
    <property type="match status" value="1"/>
</dbReference>
<comment type="caution">
    <text evidence="11">The sequence shown here is derived from an EMBL/GenBank/DDBJ whole genome shotgun (WGS) entry which is preliminary data.</text>
</comment>
<evidence type="ECO:0000256" key="7">
    <source>
        <dbReference type="SAM" id="MobiDB-lite"/>
    </source>
</evidence>
<dbReference type="EMBL" id="BAAATA010000006">
    <property type="protein sequence ID" value="GAA2479829.1"/>
    <property type="molecule type" value="Genomic_DNA"/>
</dbReference>
<dbReference type="InterPro" id="IPR036640">
    <property type="entry name" value="ABC1_TM_sf"/>
</dbReference>
<organism evidence="11 12">
    <name type="scientific">Streptomyces thermolineatus</name>
    <dbReference type="NCBI Taxonomy" id="44033"/>
    <lineage>
        <taxon>Bacteria</taxon>
        <taxon>Bacillati</taxon>
        <taxon>Actinomycetota</taxon>
        <taxon>Actinomycetes</taxon>
        <taxon>Kitasatosporales</taxon>
        <taxon>Streptomycetaceae</taxon>
        <taxon>Streptomyces</taxon>
    </lineage>
</organism>
<dbReference type="SMART" id="SM00382">
    <property type="entry name" value="AAA"/>
    <property type="match status" value="1"/>
</dbReference>
<evidence type="ECO:0000259" key="10">
    <source>
        <dbReference type="PROSITE" id="PS50929"/>
    </source>
</evidence>
<evidence type="ECO:0000313" key="11">
    <source>
        <dbReference type="EMBL" id="GAA2479829.1"/>
    </source>
</evidence>
<keyword evidence="3" id="KW-0547">Nucleotide-binding</keyword>
<keyword evidence="5 8" id="KW-1133">Transmembrane helix</keyword>
<comment type="subcellular location">
    <subcellularLocation>
        <location evidence="1">Cell membrane</location>
        <topology evidence="1">Multi-pass membrane protein</topology>
    </subcellularLocation>
</comment>
<dbReference type="Gene3D" id="1.20.1560.10">
    <property type="entry name" value="ABC transporter type 1, transmembrane domain"/>
    <property type="match status" value="1"/>
</dbReference>
<dbReference type="InterPro" id="IPR039421">
    <property type="entry name" value="Type_1_exporter"/>
</dbReference>
<feature type="domain" description="ABC transmembrane type-1" evidence="10">
    <location>
        <begin position="187"/>
        <end position="362"/>
    </location>
</feature>
<dbReference type="CDD" id="cd03228">
    <property type="entry name" value="ABCC_MRP_Like"/>
    <property type="match status" value="1"/>
</dbReference>
<sequence length="695" mass="74360">MGRTGRRRERRPATERTTSTSEEALFGGPLRYDTRWARHEQAFLRLGLVTVARRLPAMVRGAVRLAWRADRNALLLVGAAELGRGVTQAVGLLAANEVLRALFAAGPIAERLHTALPALVLATAASVATTLLACASVAGTGRVEPKVERLATEQYLECATRVELGAVEDAEFHRLLDGAQFGAASCRYMVGHCVSTLNGLIAFVAAAGVLGVLHPVLLPLLVLIALPRTWGALRVARQRYVSTHTWMEHTRAARLLGHLLTERTAAQEVRVHAVGRFLLGHYRTMSETAETEQTRLARHRAATELAAAAMAGAASLATYGALAALLLAGAMEISVAGTAVLAIRTGSSSLAALVQHVNRLYEESLFVGDLDRLIAEAGRRMIPEGGLPLPGRPRHVRFENVTFTYPGSDRPALREVDLTVETGKVVALVGENGSGKSTLAKLLAGLYRPDSGRVLWDGVDAAEADRDDLFSRVALVTQDFQRWPFTAESNVVIGLPSRPGDRERLEDSAAYSGVDEVLPTLPKGWRTLLARQFRGGHELSGGQWQRFGIARAHYRSAPVLICDEPTSALDPRAEIETFDRIRGLAGTGRTVVLVTHRLASVQHADTICVLRRGRLVEQGTHRELMALPGGLYRELFRMQADQYAEPGTHAGPGTGAADRGAEGPAVPSPAASPETPVPVAGDGPAPGTAPLANSG</sequence>
<dbReference type="Pfam" id="PF00005">
    <property type="entry name" value="ABC_tran"/>
    <property type="match status" value="1"/>
</dbReference>
<dbReference type="SUPFAM" id="SSF90123">
    <property type="entry name" value="ABC transporter transmembrane region"/>
    <property type="match status" value="1"/>
</dbReference>
<accession>A0ABN3LCC4</accession>
<feature type="compositionally biased region" description="Low complexity" evidence="7">
    <location>
        <begin position="677"/>
        <end position="695"/>
    </location>
</feature>
<feature type="compositionally biased region" description="Low complexity" evidence="7">
    <location>
        <begin position="15"/>
        <end position="24"/>
    </location>
</feature>
<keyword evidence="6 8" id="KW-0472">Membrane</keyword>
<evidence type="ECO:0000256" key="4">
    <source>
        <dbReference type="ARBA" id="ARBA00022840"/>
    </source>
</evidence>
<dbReference type="PROSITE" id="PS50929">
    <property type="entry name" value="ABC_TM1F"/>
    <property type="match status" value="1"/>
</dbReference>
<evidence type="ECO:0000313" key="12">
    <source>
        <dbReference type="Proteomes" id="UP001501358"/>
    </source>
</evidence>
<feature type="domain" description="ABC transporter" evidence="9">
    <location>
        <begin position="396"/>
        <end position="637"/>
    </location>
</feature>
<feature type="transmembrane region" description="Helical" evidence="8">
    <location>
        <begin position="200"/>
        <end position="226"/>
    </location>
</feature>
<dbReference type="InterPro" id="IPR027417">
    <property type="entry name" value="P-loop_NTPase"/>
</dbReference>
<evidence type="ECO:0000256" key="5">
    <source>
        <dbReference type="ARBA" id="ARBA00022989"/>
    </source>
</evidence>
<feature type="transmembrane region" description="Helical" evidence="8">
    <location>
        <begin position="118"/>
        <end position="138"/>
    </location>
</feature>
<feature type="compositionally biased region" description="Basic residues" evidence="7">
    <location>
        <begin position="1"/>
        <end position="10"/>
    </location>
</feature>
<protein>
    <submittedName>
        <fullName evidence="11">ABC transporter ATP-binding protein</fullName>
    </submittedName>
</protein>